<comment type="similarity">
    <text evidence="1">Belongs to the UreD family.</text>
</comment>
<dbReference type="PANTHER" id="PTHR33643">
    <property type="entry name" value="UREASE ACCESSORY PROTEIN D"/>
    <property type="match status" value="1"/>
</dbReference>
<evidence type="ECO:0000313" key="3">
    <source>
        <dbReference type="EMBL" id="WFD21583.1"/>
    </source>
</evidence>
<sequence length="363" mass="40012">MPHGQYAVGRAVLRRAVREGEIGAPRFSHLEASFPLRLLSPTNSCEDATLNAAAYGTAPLKSVGVLFMVSFGGGLVSGDHIDLDVDVGSGTRLLMLTQGSTKVYRERRGGDLPARVAHAPGPTEISQQYIRFIVRENATLILLPAPVTCFARSRYAQTQRFDLRSSTTSSLVLLDWFTSGRLAVDGPRDSTDRQRIPEMWHFYLYHSRNEVRIEGQVLVRDRQHLAQELPEVLKRDTKTDLARRCDPYTCYGFFVLYGPECQGLCRALAAEYDEIQQPQPLLRSGGTLGASHIAPPDVLWSLSPLCSGAPVPGSDRKSAGGPERGLVVRLAGTNTESLRAWLHARLRPIQHLIGNDLYRVALA</sequence>
<evidence type="ECO:0008006" key="5">
    <source>
        <dbReference type="Google" id="ProtNLM"/>
    </source>
</evidence>
<keyword evidence="4" id="KW-1185">Reference proteome</keyword>
<proteinExistence type="inferred from homology"/>
<dbReference type="AlphaFoldDB" id="A0AAF0E9D9"/>
<dbReference type="Proteomes" id="UP001214415">
    <property type="component" value="Chromosome 1"/>
</dbReference>
<protein>
    <recommendedName>
        <fullName evidence="5">Urease accessory protein UreD</fullName>
    </recommendedName>
</protein>
<dbReference type="HAMAP" id="MF_01384">
    <property type="entry name" value="UreD"/>
    <property type="match status" value="1"/>
</dbReference>
<reference evidence="3" key="1">
    <citation type="submission" date="2023-03" db="EMBL/GenBank/DDBJ databases">
        <title>Mating type loci evolution in Malassezia.</title>
        <authorList>
            <person name="Coelho M.A."/>
        </authorList>
    </citation>
    <scope>NUCLEOTIDE SEQUENCE</scope>
    <source>
        <strain evidence="3">CBS 12830</strain>
    </source>
</reference>
<dbReference type="Pfam" id="PF01774">
    <property type="entry name" value="UreD"/>
    <property type="match status" value="1"/>
</dbReference>
<accession>A0AAF0E9D9</accession>
<organism evidence="3 4">
    <name type="scientific">Malassezia equina</name>
    <dbReference type="NCBI Taxonomy" id="1381935"/>
    <lineage>
        <taxon>Eukaryota</taxon>
        <taxon>Fungi</taxon>
        <taxon>Dikarya</taxon>
        <taxon>Basidiomycota</taxon>
        <taxon>Ustilaginomycotina</taxon>
        <taxon>Malasseziomycetes</taxon>
        <taxon>Malasseziales</taxon>
        <taxon>Malasseziaceae</taxon>
        <taxon>Malassezia</taxon>
    </lineage>
</organism>
<name>A0AAF0E9D9_9BASI</name>
<gene>
    <name evidence="3" type="ORF">MEQU1_000236</name>
</gene>
<dbReference type="GO" id="GO:0016151">
    <property type="term" value="F:nickel cation binding"/>
    <property type="evidence" value="ECO:0007669"/>
    <property type="project" value="InterPro"/>
</dbReference>
<evidence type="ECO:0000256" key="1">
    <source>
        <dbReference type="ARBA" id="ARBA00007177"/>
    </source>
</evidence>
<evidence type="ECO:0000256" key="2">
    <source>
        <dbReference type="ARBA" id="ARBA00023186"/>
    </source>
</evidence>
<dbReference type="EMBL" id="CP119900">
    <property type="protein sequence ID" value="WFD21583.1"/>
    <property type="molecule type" value="Genomic_DNA"/>
</dbReference>
<dbReference type="InterPro" id="IPR002669">
    <property type="entry name" value="UreD"/>
</dbReference>
<keyword evidence="2" id="KW-0143">Chaperone</keyword>
<evidence type="ECO:0000313" key="4">
    <source>
        <dbReference type="Proteomes" id="UP001214415"/>
    </source>
</evidence>
<dbReference type="PANTHER" id="PTHR33643:SF1">
    <property type="entry name" value="UREASE ACCESSORY PROTEIN D"/>
    <property type="match status" value="1"/>
</dbReference>